<name>A0A8J3AA71_9ACTN</name>
<accession>A0A8J3AA71</accession>
<proteinExistence type="predicted"/>
<evidence type="ECO:0000313" key="3">
    <source>
        <dbReference type="Proteomes" id="UP000650511"/>
    </source>
</evidence>
<organism evidence="2 3">
    <name type="scientific">Egicoccus halophilus</name>
    <dbReference type="NCBI Taxonomy" id="1670830"/>
    <lineage>
        <taxon>Bacteria</taxon>
        <taxon>Bacillati</taxon>
        <taxon>Actinomycetota</taxon>
        <taxon>Nitriliruptoria</taxon>
        <taxon>Egicoccales</taxon>
        <taxon>Egicoccaceae</taxon>
        <taxon>Egicoccus</taxon>
    </lineage>
</organism>
<reference evidence="2" key="1">
    <citation type="journal article" date="2014" name="Int. J. Syst. Evol. Microbiol.">
        <title>Complete genome sequence of Corynebacterium casei LMG S-19264T (=DSM 44701T), isolated from a smear-ripened cheese.</title>
        <authorList>
            <consortium name="US DOE Joint Genome Institute (JGI-PGF)"/>
            <person name="Walter F."/>
            <person name="Albersmeier A."/>
            <person name="Kalinowski J."/>
            <person name="Ruckert C."/>
        </authorList>
    </citation>
    <scope>NUCLEOTIDE SEQUENCE</scope>
    <source>
        <strain evidence="2">CGMCC 1.14988</strain>
    </source>
</reference>
<comment type="caution">
    <text evidence="2">The sequence shown here is derived from an EMBL/GenBank/DDBJ whole genome shotgun (WGS) entry which is preliminary data.</text>
</comment>
<keyword evidence="1" id="KW-0732">Signal</keyword>
<keyword evidence="3" id="KW-1185">Reference proteome</keyword>
<gene>
    <name evidence="2" type="ORF">GCM10011354_28410</name>
</gene>
<evidence type="ECO:0008006" key="4">
    <source>
        <dbReference type="Google" id="ProtNLM"/>
    </source>
</evidence>
<reference evidence="2" key="2">
    <citation type="submission" date="2020-09" db="EMBL/GenBank/DDBJ databases">
        <authorList>
            <person name="Sun Q."/>
            <person name="Zhou Y."/>
        </authorList>
    </citation>
    <scope>NUCLEOTIDE SEQUENCE</scope>
    <source>
        <strain evidence="2">CGMCC 1.14988</strain>
    </source>
</reference>
<dbReference type="EMBL" id="BMHA01000011">
    <property type="protein sequence ID" value="GGI08302.1"/>
    <property type="molecule type" value="Genomic_DNA"/>
</dbReference>
<feature type="signal peptide" evidence="1">
    <location>
        <begin position="1"/>
        <end position="24"/>
    </location>
</feature>
<evidence type="ECO:0000256" key="1">
    <source>
        <dbReference type="SAM" id="SignalP"/>
    </source>
</evidence>
<evidence type="ECO:0000313" key="2">
    <source>
        <dbReference type="EMBL" id="GGI08302.1"/>
    </source>
</evidence>
<feature type="chain" id="PRO_5035175494" description="Secreted protein" evidence="1">
    <location>
        <begin position="25"/>
        <end position="251"/>
    </location>
</feature>
<dbReference type="AlphaFoldDB" id="A0A8J3AA71"/>
<protein>
    <recommendedName>
        <fullName evidence="4">Secreted protein</fullName>
    </recommendedName>
</protein>
<dbReference type="Proteomes" id="UP000650511">
    <property type="component" value="Unassembled WGS sequence"/>
</dbReference>
<sequence length="251" mass="27078">MRRVTTLLSVIAMTLGLFAPAALAQPRGGPPVGGGGHAQGQDIINQPRCEALGGEWSRDRGTASCVYTEEIDLGRVVDYERELYDLDLTLFRQDLTLGELLDLVDLAEDFTDVDLGPLGPVLGLIPDALRDLDIGYLRVSVEGQLILTVELDLMLLVTYGASQQGVIGAPGTSDTYRPVFDLGVDAETEVYLGWESCVVAAYAGYDGFTIPTPWFLPNIPVPGDEFEVIEVDVPGLVCTTAMIVDILFIDN</sequence>